<proteinExistence type="predicted"/>
<sequence length="58" mass="6411">MVSTVNENDKSGRGSVDERVKRLEDRLDKLLSGKIDLEVVELGALQVSPKSKLRVACE</sequence>
<keyword evidence="1" id="KW-0614">Plasmid</keyword>
<dbReference type="EMBL" id="EF066650">
    <property type="protein sequence ID" value="ABN47044.1"/>
    <property type="molecule type" value="Genomic_DNA"/>
</dbReference>
<name>A4KVE3_SINMM</name>
<accession>A4KVE3</accession>
<reference evidence="2" key="2">
    <citation type="journal article" date="2011" name="J. Biotechnol.">
        <title>The complete genome sequence of the dominant Sinorhizobium meliloti field isolate SM11 extends the S. meliloti pan-genome.</title>
        <authorList>
            <person name="Schneiker-Bekel S."/>
            <person name="Wibberg D."/>
            <person name="Bekel T."/>
            <person name="Blom J."/>
            <person name="Linke B."/>
            <person name="Neuweger H."/>
            <person name="Stiens M."/>
            <person name="Vorholter F.J."/>
            <person name="Weidner S."/>
            <person name="Goesmann A."/>
            <person name="Puhler A."/>
            <person name="Schluter A."/>
        </authorList>
    </citation>
    <scope>NUCLEOTIDE SEQUENCE [LARGE SCALE GENOMIC DNA]</scope>
    <source>
        <strain evidence="2">SM11</strain>
        <plasmid evidence="2">pSmeSM11b</plasmid>
    </source>
</reference>
<dbReference type="Proteomes" id="UP000009045">
    <property type="component" value="Plasmid pSmeSM11b"/>
</dbReference>
<protein>
    <submittedName>
        <fullName evidence="1">Uncharacterized protein</fullName>
    </submittedName>
</protein>
<reference evidence="1 2" key="1">
    <citation type="journal article" date="2007" name="FEMS Microbiol. Lett.">
        <title>Sequence analysis of the 181-kb accessory plasmid pSmeSM11b, isolated from a dominant Sinorhizobium meliloti strain identified during a long-term field release experiment.</title>
        <authorList>
            <person name="Stiens M."/>
            <person name="Schneiker S."/>
            <person name="Puhler A."/>
            <person name="Schluter A."/>
        </authorList>
    </citation>
    <scope>NUCLEOTIDE SEQUENCE [LARGE SCALE GENOMIC DNA]</scope>
    <source>
        <strain evidence="1 2">SM11</strain>
        <plasmid evidence="2">pSmeSM11b</plasmid>
    </source>
</reference>
<gene>
    <name evidence="1" type="primary">orf38</name>
</gene>
<dbReference type="AlphaFoldDB" id="A4KVE3"/>
<evidence type="ECO:0000313" key="1">
    <source>
        <dbReference type="EMBL" id="ABN47044.1"/>
    </source>
</evidence>
<organism evidence="1 2">
    <name type="scientific">Sinorhizobium meliloti (strain SM11)</name>
    <dbReference type="NCBI Taxonomy" id="707241"/>
    <lineage>
        <taxon>Bacteria</taxon>
        <taxon>Pseudomonadati</taxon>
        <taxon>Pseudomonadota</taxon>
        <taxon>Alphaproteobacteria</taxon>
        <taxon>Hyphomicrobiales</taxon>
        <taxon>Rhizobiaceae</taxon>
        <taxon>Sinorhizobium/Ensifer group</taxon>
        <taxon>Sinorhizobium</taxon>
    </lineage>
</organism>
<geneLocation type="plasmid" evidence="1 2">
    <name>pSmeSM11b</name>
</geneLocation>
<evidence type="ECO:0000313" key="2">
    <source>
        <dbReference type="Proteomes" id="UP000009045"/>
    </source>
</evidence>